<dbReference type="AlphaFoldDB" id="A0A6N6MS22"/>
<dbReference type="Proteomes" id="UP000441333">
    <property type="component" value="Unassembled WGS sequence"/>
</dbReference>
<keyword evidence="1" id="KW-0812">Transmembrane</keyword>
<evidence type="ECO:0000313" key="2">
    <source>
        <dbReference type="EMBL" id="KAB1071407.1"/>
    </source>
</evidence>
<comment type="caution">
    <text evidence="2">The sequence shown here is derived from an EMBL/GenBank/DDBJ whole genome shotgun (WGS) entry which is preliminary data.</text>
</comment>
<evidence type="ECO:0000256" key="1">
    <source>
        <dbReference type="SAM" id="Phobius"/>
    </source>
</evidence>
<keyword evidence="3" id="KW-1185">Reference proteome</keyword>
<reference evidence="2 3" key="1">
    <citation type="submission" date="2019-09" db="EMBL/GenBank/DDBJ databases">
        <authorList>
            <person name="Cao W.R."/>
        </authorList>
    </citation>
    <scope>NUCLEOTIDE SEQUENCE [LARGE SCALE GENOMIC DNA]</scope>
    <source>
        <strain evidence="2 3">B1N29</strain>
    </source>
</reference>
<dbReference type="InterPro" id="IPR022134">
    <property type="entry name" value="DUF3667"/>
</dbReference>
<keyword evidence="1" id="KW-0472">Membrane</keyword>
<evidence type="ECO:0000313" key="3">
    <source>
        <dbReference type="Proteomes" id="UP000441333"/>
    </source>
</evidence>
<sequence length="365" mass="43320">MKKKEICKNCEKWFKSSFKFCPHCGQQAKVVLTVKVLFYNTIHNYFSFDARFYKSFFPLLFKPGYLAIKFNEGKRLMYLHPAQMYLFVTVVFFFLFSFVQNEQVKYLDDEFEKTIPVSDISKYVKPEKALDSMESRFVINEFLIDPTEEAAKGEREKELHVIANFSEKRLSKMLDSDKTKHNGILSIDFDVKLLDSMISVKAPKEAILIHMGMSDDPGYIEKRFYTQALRFYETRKGGRVLQAFYDAIPFAMFFLLPIFALILKSLYYKRGLYAEYLVFSFYYFSFIFMVLGLMLLVYFFFNVSIWIEWICFFLMFLYLVFAIKNFYKQSWFLTIVKTFIVSFVFLSIVIPITVATLSAFAFLFY</sequence>
<dbReference type="RefSeq" id="WP_150936102.1">
    <property type="nucleotide sequence ID" value="NZ_WAAT01000004.1"/>
</dbReference>
<accession>A0A6N6MS22</accession>
<dbReference type="Pfam" id="PF12412">
    <property type="entry name" value="DUF3667"/>
    <property type="match status" value="1"/>
</dbReference>
<feature type="transmembrane region" description="Helical" evidence="1">
    <location>
        <begin position="306"/>
        <end position="327"/>
    </location>
</feature>
<keyword evidence="1" id="KW-1133">Transmembrane helix</keyword>
<organism evidence="2 3">
    <name type="scientific">Pseudotamlana haliotis</name>
    <dbReference type="NCBI Taxonomy" id="2614804"/>
    <lineage>
        <taxon>Bacteria</taxon>
        <taxon>Pseudomonadati</taxon>
        <taxon>Bacteroidota</taxon>
        <taxon>Flavobacteriia</taxon>
        <taxon>Flavobacteriales</taxon>
        <taxon>Flavobacteriaceae</taxon>
        <taxon>Pseudotamlana</taxon>
    </lineage>
</organism>
<gene>
    <name evidence="2" type="ORF">F6U93_01390</name>
</gene>
<feature type="transmembrane region" description="Helical" evidence="1">
    <location>
        <begin position="247"/>
        <end position="267"/>
    </location>
</feature>
<feature type="transmembrane region" description="Helical" evidence="1">
    <location>
        <begin position="279"/>
        <end position="300"/>
    </location>
</feature>
<feature type="transmembrane region" description="Helical" evidence="1">
    <location>
        <begin position="339"/>
        <end position="364"/>
    </location>
</feature>
<dbReference type="EMBL" id="WAAT01000004">
    <property type="protein sequence ID" value="KAB1071407.1"/>
    <property type="molecule type" value="Genomic_DNA"/>
</dbReference>
<protein>
    <submittedName>
        <fullName evidence="2">DUF3667 domain-containing protein</fullName>
    </submittedName>
</protein>
<name>A0A6N6MS22_9FLAO</name>
<feature type="transmembrane region" description="Helical" evidence="1">
    <location>
        <begin position="78"/>
        <end position="99"/>
    </location>
</feature>
<proteinExistence type="predicted"/>